<organism evidence="2 3">
    <name type="scientific">Jaminaea rosea</name>
    <dbReference type="NCBI Taxonomy" id="1569628"/>
    <lineage>
        <taxon>Eukaryota</taxon>
        <taxon>Fungi</taxon>
        <taxon>Dikarya</taxon>
        <taxon>Basidiomycota</taxon>
        <taxon>Ustilaginomycotina</taxon>
        <taxon>Exobasidiomycetes</taxon>
        <taxon>Microstromatales</taxon>
        <taxon>Microstromatales incertae sedis</taxon>
        <taxon>Jaminaea</taxon>
    </lineage>
</organism>
<evidence type="ECO:0000313" key="3">
    <source>
        <dbReference type="Proteomes" id="UP000245884"/>
    </source>
</evidence>
<sequence length="262" mass="29635">MGIWRAMQGGLGDATKAELNILEQLDGDDQTLRRESWWEDMRGLAANAYLDKPMWTRGADFEEGLAKVKTADARIGCVYLIVGFKDGRLALTYVGRTGDKFARIGSYPCAMSLVAQGIKKKPALVYEELAQCDRCLIFPLLKHTEDSTSEGKRTTRAVVEGKWCSQGRVGERWRNRRGYMVQQHVPTAPTRRQIFHRRRQCPRERTCPTRCEGAEAPRDCGATSRWVQASLSARSDGPGRQPMNRRQWRHPLRGRTQGPQAG</sequence>
<dbReference type="Proteomes" id="UP000245884">
    <property type="component" value="Unassembled WGS sequence"/>
</dbReference>
<protein>
    <submittedName>
        <fullName evidence="2">Uncharacterized protein</fullName>
    </submittedName>
</protein>
<dbReference type="GeneID" id="37026823"/>
<dbReference type="AlphaFoldDB" id="A0A316UY88"/>
<keyword evidence="3" id="KW-1185">Reference proteome</keyword>
<accession>A0A316UY88</accession>
<evidence type="ECO:0000313" key="2">
    <source>
        <dbReference type="EMBL" id="PWN30276.1"/>
    </source>
</evidence>
<name>A0A316UY88_9BASI</name>
<gene>
    <name evidence="2" type="ORF">BDZ90DRAFT_229288</name>
</gene>
<proteinExistence type="predicted"/>
<reference evidence="2 3" key="1">
    <citation type="journal article" date="2018" name="Mol. Biol. Evol.">
        <title>Broad Genomic Sampling Reveals a Smut Pathogenic Ancestry of the Fungal Clade Ustilaginomycotina.</title>
        <authorList>
            <person name="Kijpornyongpan T."/>
            <person name="Mondo S.J."/>
            <person name="Barry K."/>
            <person name="Sandor L."/>
            <person name="Lee J."/>
            <person name="Lipzen A."/>
            <person name="Pangilinan J."/>
            <person name="LaButti K."/>
            <person name="Hainaut M."/>
            <person name="Henrissat B."/>
            <person name="Grigoriev I.V."/>
            <person name="Spatafora J.W."/>
            <person name="Aime M.C."/>
        </authorList>
    </citation>
    <scope>NUCLEOTIDE SEQUENCE [LARGE SCALE GENOMIC DNA]</scope>
    <source>
        <strain evidence="2 3">MCA 5214</strain>
    </source>
</reference>
<dbReference type="RefSeq" id="XP_025364888.1">
    <property type="nucleotide sequence ID" value="XM_025505000.1"/>
</dbReference>
<dbReference type="EMBL" id="KZ819662">
    <property type="protein sequence ID" value="PWN30276.1"/>
    <property type="molecule type" value="Genomic_DNA"/>
</dbReference>
<evidence type="ECO:0000256" key="1">
    <source>
        <dbReference type="SAM" id="MobiDB-lite"/>
    </source>
</evidence>
<feature type="region of interest" description="Disordered" evidence="1">
    <location>
        <begin position="227"/>
        <end position="262"/>
    </location>
</feature>